<dbReference type="InterPro" id="IPR009145">
    <property type="entry name" value="U2AF_small"/>
</dbReference>
<dbReference type="Ensembl" id="ENSEAST00005027866.1">
    <property type="protein sequence ID" value="ENSEASP00005025665.1"/>
    <property type="gene ID" value="ENSEASG00005017510.1"/>
</dbReference>
<accession>A0A8C4MDQ1</accession>
<organism evidence="5">
    <name type="scientific">Equus asinus asinus</name>
    <dbReference type="NCBI Taxonomy" id="83772"/>
    <lineage>
        <taxon>Eukaryota</taxon>
        <taxon>Metazoa</taxon>
        <taxon>Chordata</taxon>
        <taxon>Craniata</taxon>
        <taxon>Vertebrata</taxon>
        <taxon>Euteleostomi</taxon>
        <taxon>Mammalia</taxon>
        <taxon>Eutheria</taxon>
        <taxon>Laurasiatheria</taxon>
        <taxon>Perissodactyla</taxon>
        <taxon>Equidae</taxon>
        <taxon>Equus</taxon>
    </lineage>
</organism>
<dbReference type="GO" id="GO:0000398">
    <property type="term" value="P:mRNA splicing, via spliceosome"/>
    <property type="evidence" value="ECO:0007669"/>
    <property type="project" value="InterPro"/>
</dbReference>
<keyword evidence="4" id="KW-0862">Zinc</keyword>
<dbReference type="GO" id="GO:0089701">
    <property type="term" value="C:U2AF complex"/>
    <property type="evidence" value="ECO:0007669"/>
    <property type="project" value="InterPro"/>
</dbReference>
<evidence type="ECO:0000256" key="4">
    <source>
        <dbReference type="ARBA" id="ARBA00022833"/>
    </source>
</evidence>
<dbReference type="PANTHER" id="PTHR12620">
    <property type="entry name" value="U2 SNRNP AUXILIARY FACTOR, SMALL SUBUNIT"/>
    <property type="match status" value="1"/>
</dbReference>
<evidence type="ECO:0000256" key="3">
    <source>
        <dbReference type="ARBA" id="ARBA00022771"/>
    </source>
</evidence>
<reference evidence="5" key="1">
    <citation type="submission" date="2023-03" db="UniProtKB">
        <authorList>
            <consortium name="Ensembl"/>
        </authorList>
    </citation>
    <scope>IDENTIFICATION</scope>
</reference>
<sequence>SCKHAKLGVYRYSRKNEFLASSPTLLLRSLFTTFGIEQYSWDDYDPDTSLEYNEEETYQQFLDFYDDVLLEFKNLGKVIQFKIYLKYNNVQEETSATFSLCSEIPTSFAKPTETSTYLQMGLAPPLVRSWR</sequence>
<evidence type="ECO:0000313" key="5">
    <source>
        <dbReference type="Ensembl" id="ENSEASP00005025665.1"/>
    </source>
</evidence>
<keyword evidence="2" id="KW-0677">Repeat</keyword>
<keyword evidence="1" id="KW-0479">Metal-binding</keyword>
<evidence type="ECO:0000256" key="2">
    <source>
        <dbReference type="ARBA" id="ARBA00022737"/>
    </source>
</evidence>
<keyword evidence="3" id="KW-0863">Zinc-finger</keyword>
<evidence type="ECO:0000256" key="1">
    <source>
        <dbReference type="ARBA" id="ARBA00022723"/>
    </source>
</evidence>
<protein>
    <submittedName>
        <fullName evidence="5">Uncharacterized protein</fullName>
    </submittedName>
</protein>
<proteinExistence type="predicted"/>
<dbReference type="AlphaFoldDB" id="A0A8C4MDQ1"/>
<dbReference type="GO" id="GO:0008270">
    <property type="term" value="F:zinc ion binding"/>
    <property type="evidence" value="ECO:0007669"/>
    <property type="project" value="UniProtKB-KW"/>
</dbReference>
<name>A0A8C4MDQ1_EQUAS</name>
<dbReference type="GO" id="GO:0003723">
    <property type="term" value="F:RNA binding"/>
    <property type="evidence" value="ECO:0007669"/>
    <property type="project" value="InterPro"/>
</dbReference>